<feature type="compositionally biased region" description="Polar residues" evidence="1">
    <location>
        <begin position="1"/>
        <end position="23"/>
    </location>
</feature>
<accession>A0A0J7XMQ3</accession>
<evidence type="ECO:0000256" key="1">
    <source>
        <dbReference type="SAM" id="MobiDB-lite"/>
    </source>
</evidence>
<evidence type="ECO:0000313" key="3">
    <source>
        <dbReference type="Proteomes" id="UP000052268"/>
    </source>
</evidence>
<keyword evidence="3" id="KW-1185">Reference proteome</keyword>
<name>A0A0J7XMQ3_9SPHN</name>
<evidence type="ECO:0000313" key="2">
    <source>
        <dbReference type="EMBL" id="KMS52919.1"/>
    </source>
</evidence>
<gene>
    <name evidence="2" type="ORF">V474_23440</name>
</gene>
<comment type="caution">
    <text evidence="2">The sequence shown here is derived from an EMBL/GenBank/DDBJ whole genome shotgun (WGS) entry which is preliminary data.</text>
</comment>
<protein>
    <submittedName>
        <fullName evidence="2">Uncharacterized protein</fullName>
    </submittedName>
</protein>
<organism evidence="2 3">
    <name type="scientific">Novosphingobium barchaimii LL02</name>
    <dbReference type="NCBI Taxonomy" id="1114963"/>
    <lineage>
        <taxon>Bacteria</taxon>
        <taxon>Pseudomonadati</taxon>
        <taxon>Pseudomonadota</taxon>
        <taxon>Alphaproteobacteria</taxon>
        <taxon>Sphingomonadales</taxon>
        <taxon>Sphingomonadaceae</taxon>
        <taxon>Novosphingobium</taxon>
    </lineage>
</organism>
<dbReference type="AlphaFoldDB" id="A0A0J7XMQ3"/>
<dbReference type="PATRIC" id="fig|1114963.3.peg.3535"/>
<proteinExistence type="predicted"/>
<dbReference type="EMBL" id="JACU01000008">
    <property type="protein sequence ID" value="KMS52919.1"/>
    <property type="molecule type" value="Genomic_DNA"/>
</dbReference>
<dbReference type="Proteomes" id="UP000052268">
    <property type="component" value="Unassembled WGS sequence"/>
</dbReference>
<sequence>MRLAAISSQRGGSSLGSIAFHSNASRDARGTV</sequence>
<reference evidence="2 3" key="1">
    <citation type="journal article" date="2015" name="G3 (Bethesda)">
        <title>Insights into Ongoing Evolution of the Hexachlorocyclohexane Catabolic Pathway from Comparative Genomics of Ten Sphingomonadaceae Strains.</title>
        <authorList>
            <person name="Pearce S.L."/>
            <person name="Oakeshott J.G."/>
            <person name="Pandey G."/>
        </authorList>
    </citation>
    <scope>NUCLEOTIDE SEQUENCE [LARGE SCALE GENOMIC DNA]</scope>
    <source>
        <strain evidence="2 3">LL02</strain>
    </source>
</reference>
<feature type="region of interest" description="Disordered" evidence="1">
    <location>
        <begin position="1"/>
        <end position="32"/>
    </location>
</feature>